<reference evidence="1 2" key="1">
    <citation type="submission" date="2020-11" db="EMBL/GenBank/DDBJ databases">
        <title>Kaistella gelatinilytica sp. nov., a flavobacterium isolated from Antarctic Soil.</title>
        <authorList>
            <person name="Li J."/>
        </authorList>
    </citation>
    <scope>NUCLEOTIDE SEQUENCE [LARGE SCALE GENOMIC DNA]</scope>
    <source>
        <strain evidence="1 2">G5-32</strain>
    </source>
</reference>
<dbReference type="RefSeq" id="WP_196078751.1">
    <property type="nucleotide sequence ID" value="NZ_JADPVI010000001.1"/>
</dbReference>
<protein>
    <submittedName>
        <fullName evidence="1">Uncharacterized protein</fullName>
    </submittedName>
</protein>
<dbReference type="EMBL" id="JADPVI010000001">
    <property type="protein sequence ID" value="MBF8456213.1"/>
    <property type="molecule type" value="Genomic_DNA"/>
</dbReference>
<evidence type="ECO:0000313" key="2">
    <source>
        <dbReference type="Proteomes" id="UP000660070"/>
    </source>
</evidence>
<name>A0ABS0F924_9FLAO</name>
<organism evidence="1 2">
    <name type="scientific">Kaistella gelatinilytica</name>
    <dbReference type="NCBI Taxonomy" id="2787636"/>
    <lineage>
        <taxon>Bacteria</taxon>
        <taxon>Pseudomonadati</taxon>
        <taxon>Bacteroidota</taxon>
        <taxon>Flavobacteriia</taxon>
        <taxon>Flavobacteriales</taxon>
        <taxon>Weeksellaceae</taxon>
        <taxon>Chryseobacterium group</taxon>
        <taxon>Kaistella</taxon>
    </lineage>
</organism>
<proteinExistence type="predicted"/>
<comment type="caution">
    <text evidence="1">The sequence shown here is derived from an EMBL/GenBank/DDBJ whole genome shotgun (WGS) entry which is preliminary data.</text>
</comment>
<dbReference type="Proteomes" id="UP000660070">
    <property type="component" value="Unassembled WGS sequence"/>
</dbReference>
<keyword evidence="2" id="KW-1185">Reference proteome</keyword>
<gene>
    <name evidence="1" type="ORF">IV494_03370</name>
</gene>
<accession>A0ABS0F924</accession>
<sequence>MKKYYFLMFLSVSVFNFGQTYDFDFLTKYKTHNSKNNYNFESVNYFNTDDISYYLKLSKNEKFLSAFLFDEERKLVHYFKVTESNIKNEIQFEFLYEYSYPYVAEHRFENYHFEFSAVSESSPKVTTLKVFKSKKGRKPVFEQTLTLQPANTNLFEIYRKSILSYLHTADKINFPGNYIVKKVVEKHRDYTCEIELVEYKNVELQIVLPEKLNLKNSYQSTNSTFSKFNH</sequence>
<evidence type="ECO:0000313" key="1">
    <source>
        <dbReference type="EMBL" id="MBF8456213.1"/>
    </source>
</evidence>